<dbReference type="PANTHER" id="PTHR45726:SF3">
    <property type="entry name" value="LEUKOTRIENE A-4 HYDROLASE"/>
    <property type="match status" value="1"/>
</dbReference>
<dbReference type="GO" id="GO:0005829">
    <property type="term" value="C:cytosol"/>
    <property type="evidence" value="ECO:0007669"/>
    <property type="project" value="TreeGrafter"/>
</dbReference>
<dbReference type="EMBL" id="QBLH01002730">
    <property type="protein sequence ID" value="TGZ47560.1"/>
    <property type="molecule type" value="Genomic_DNA"/>
</dbReference>
<dbReference type="Proteomes" id="UP000310200">
    <property type="component" value="Unassembled WGS sequence"/>
</dbReference>
<gene>
    <name evidence="1" type="ORF">DBV15_11663</name>
</gene>
<reference evidence="1 2" key="1">
    <citation type="journal article" date="2019" name="Philos. Trans. R. Soc. Lond., B, Biol. Sci.">
        <title>Ant behaviour and brain gene expression of defending hosts depend on the ecological success of the intruding social parasite.</title>
        <authorList>
            <person name="Kaur R."/>
            <person name="Stoldt M."/>
            <person name="Jongepier E."/>
            <person name="Feldmeyer B."/>
            <person name="Menzel F."/>
            <person name="Bornberg-Bauer E."/>
            <person name="Foitzik S."/>
        </authorList>
    </citation>
    <scope>NUCLEOTIDE SEQUENCE [LARGE SCALE GENOMIC DNA]</scope>
    <source>
        <tissue evidence="1">Whole body</tissue>
    </source>
</reference>
<dbReference type="SUPFAM" id="SSF63737">
    <property type="entry name" value="Leukotriene A4 hydrolase N-terminal domain"/>
    <property type="match status" value="1"/>
</dbReference>
<dbReference type="STRING" id="300112.A0A4S2KEL1"/>
<name>A0A4S2KEL1_9HYME</name>
<organism evidence="1 2">
    <name type="scientific">Temnothorax longispinosus</name>
    <dbReference type="NCBI Taxonomy" id="300112"/>
    <lineage>
        <taxon>Eukaryota</taxon>
        <taxon>Metazoa</taxon>
        <taxon>Ecdysozoa</taxon>
        <taxon>Arthropoda</taxon>
        <taxon>Hexapoda</taxon>
        <taxon>Insecta</taxon>
        <taxon>Pterygota</taxon>
        <taxon>Neoptera</taxon>
        <taxon>Endopterygota</taxon>
        <taxon>Hymenoptera</taxon>
        <taxon>Apocrita</taxon>
        <taxon>Aculeata</taxon>
        <taxon>Formicoidea</taxon>
        <taxon>Formicidae</taxon>
        <taxon>Myrmicinae</taxon>
        <taxon>Temnothorax</taxon>
    </lineage>
</organism>
<comment type="caution">
    <text evidence="1">The sequence shown here is derived from an EMBL/GenBank/DDBJ whole genome shotgun (WGS) entry which is preliminary data.</text>
</comment>
<dbReference type="Gene3D" id="2.60.40.1730">
    <property type="entry name" value="tricorn interacting facor f3 domain"/>
    <property type="match status" value="1"/>
</dbReference>
<evidence type="ECO:0000313" key="2">
    <source>
        <dbReference type="Proteomes" id="UP000310200"/>
    </source>
</evidence>
<dbReference type="InterPro" id="IPR034015">
    <property type="entry name" value="M1_LTA4H"/>
</dbReference>
<accession>A0A4S2KEL1</accession>
<sequence>MNISRSAKSTKDPHSFAHYQLIYVRAWFPCQDAPSVKFTCSGKVQKPFNVLMSALSQGMRKGPKLDVYEFRKEIPSYAGVIAVGSLCGQKNLIKQ</sequence>
<dbReference type="AlphaFoldDB" id="A0A4S2KEL1"/>
<evidence type="ECO:0000313" key="1">
    <source>
        <dbReference type="EMBL" id="TGZ47560.1"/>
    </source>
</evidence>
<proteinExistence type="predicted"/>
<protein>
    <submittedName>
        <fullName evidence="1">Uncharacterized protein</fullName>
    </submittedName>
</protein>
<dbReference type="InterPro" id="IPR042097">
    <property type="entry name" value="Aminopeptidase_N-like_N_sf"/>
</dbReference>
<dbReference type="PANTHER" id="PTHR45726">
    <property type="entry name" value="LEUKOTRIENE A-4 HYDROLASE"/>
    <property type="match status" value="1"/>
</dbReference>
<keyword evidence="2" id="KW-1185">Reference proteome</keyword>